<feature type="transmembrane region" description="Helical" evidence="1">
    <location>
        <begin position="6"/>
        <end position="21"/>
    </location>
</feature>
<keyword evidence="1" id="KW-0472">Membrane</keyword>
<protein>
    <submittedName>
        <fullName evidence="2">Uncharacterized protein</fullName>
    </submittedName>
</protein>
<keyword evidence="1" id="KW-0812">Transmembrane</keyword>
<proteinExistence type="predicted"/>
<evidence type="ECO:0000313" key="2">
    <source>
        <dbReference type="EMBL" id="QHT84407.1"/>
    </source>
</evidence>
<evidence type="ECO:0000256" key="1">
    <source>
        <dbReference type="SAM" id="Phobius"/>
    </source>
</evidence>
<accession>A0A6C0HVZ4</accession>
<reference evidence="2" key="1">
    <citation type="journal article" date="2020" name="Nature">
        <title>Giant virus diversity and host interactions through global metagenomics.</title>
        <authorList>
            <person name="Schulz F."/>
            <person name="Roux S."/>
            <person name="Paez-Espino D."/>
            <person name="Jungbluth S."/>
            <person name="Walsh D.A."/>
            <person name="Denef V.J."/>
            <person name="McMahon K.D."/>
            <person name="Konstantinidis K.T."/>
            <person name="Eloe-Fadrosh E.A."/>
            <person name="Kyrpides N.C."/>
            <person name="Woyke T."/>
        </authorList>
    </citation>
    <scope>NUCLEOTIDE SEQUENCE</scope>
    <source>
        <strain evidence="2">GVMAG-M-3300023184-177</strain>
    </source>
</reference>
<name>A0A6C0HVZ4_9ZZZZ</name>
<dbReference type="AlphaFoldDB" id="A0A6C0HVZ4"/>
<organism evidence="2">
    <name type="scientific">viral metagenome</name>
    <dbReference type="NCBI Taxonomy" id="1070528"/>
    <lineage>
        <taxon>unclassified sequences</taxon>
        <taxon>metagenomes</taxon>
        <taxon>organismal metagenomes</taxon>
    </lineage>
</organism>
<dbReference type="EMBL" id="MN740017">
    <property type="protein sequence ID" value="QHT84407.1"/>
    <property type="molecule type" value="Genomic_DNA"/>
</dbReference>
<sequence>MEPIYILLFLVSLYICYLIFFKKETFINRKLENFSGDDLNVHMNDDLNVNTDYQEQKTIE</sequence>
<keyword evidence="1" id="KW-1133">Transmembrane helix</keyword>